<proteinExistence type="predicted"/>
<dbReference type="InterPro" id="IPR041581">
    <property type="entry name" value="Glyoxalase_6"/>
</dbReference>
<accession>A0ABN2GCT4</accession>
<sequence length="110" mass="12114">MGLTLGAIVLNVPDTTPASTFWSQALDYTPQASNPDFLIPPNRAATRLHLDSTDRTHLDLWLTPDTSLAAEITRLETLGAHLVEDWTYPENADFTVLQAPDGTLFCLIHP</sequence>
<evidence type="ECO:0000313" key="3">
    <source>
        <dbReference type="Proteomes" id="UP001500280"/>
    </source>
</evidence>
<dbReference type="EMBL" id="BAAANF010000002">
    <property type="protein sequence ID" value="GAA1669164.1"/>
    <property type="molecule type" value="Genomic_DNA"/>
</dbReference>
<reference evidence="2 3" key="1">
    <citation type="journal article" date="2019" name="Int. J. Syst. Evol. Microbiol.">
        <title>The Global Catalogue of Microorganisms (GCM) 10K type strain sequencing project: providing services to taxonomists for standard genome sequencing and annotation.</title>
        <authorList>
            <consortium name="The Broad Institute Genomics Platform"/>
            <consortium name="The Broad Institute Genome Sequencing Center for Infectious Disease"/>
            <person name="Wu L."/>
            <person name="Ma J."/>
        </authorList>
    </citation>
    <scope>NUCLEOTIDE SEQUENCE [LARGE SCALE GENOMIC DNA]</scope>
    <source>
        <strain evidence="2 3">JCM 14307</strain>
    </source>
</reference>
<protein>
    <recommendedName>
        <fullName evidence="1">Glyoxalase-like domain-containing protein</fullName>
    </recommendedName>
</protein>
<dbReference type="Pfam" id="PF18029">
    <property type="entry name" value="Glyoxalase_6"/>
    <property type="match status" value="1"/>
</dbReference>
<dbReference type="RefSeq" id="WP_344145503.1">
    <property type="nucleotide sequence ID" value="NZ_BAAANF010000002.1"/>
</dbReference>
<dbReference type="InterPro" id="IPR029068">
    <property type="entry name" value="Glyas_Bleomycin-R_OHBP_Dase"/>
</dbReference>
<evidence type="ECO:0000313" key="2">
    <source>
        <dbReference type="EMBL" id="GAA1669164.1"/>
    </source>
</evidence>
<feature type="domain" description="Glyoxalase-like" evidence="1">
    <location>
        <begin position="8"/>
        <end position="108"/>
    </location>
</feature>
<gene>
    <name evidence="2" type="ORF">GCM10009745_09530</name>
</gene>
<dbReference type="Gene3D" id="3.10.180.10">
    <property type="entry name" value="2,3-Dihydroxybiphenyl 1,2-Dioxygenase, domain 1"/>
    <property type="match status" value="1"/>
</dbReference>
<evidence type="ECO:0000259" key="1">
    <source>
        <dbReference type="Pfam" id="PF18029"/>
    </source>
</evidence>
<dbReference type="SUPFAM" id="SSF54593">
    <property type="entry name" value="Glyoxalase/Bleomycin resistance protein/Dihydroxybiphenyl dioxygenase"/>
    <property type="match status" value="1"/>
</dbReference>
<dbReference type="Proteomes" id="UP001500280">
    <property type="component" value="Unassembled WGS sequence"/>
</dbReference>
<organism evidence="2 3">
    <name type="scientific">Kribbella yunnanensis</name>
    <dbReference type="NCBI Taxonomy" id="190194"/>
    <lineage>
        <taxon>Bacteria</taxon>
        <taxon>Bacillati</taxon>
        <taxon>Actinomycetota</taxon>
        <taxon>Actinomycetes</taxon>
        <taxon>Propionibacteriales</taxon>
        <taxon>Kribbellaceae</taxon>
        <taxon>Kribbella</taxon>
    </lineage>
</organism>
<comment type="caution">
    <text evidence="2">The sequence shown here is derived from an EMBL/GenBank/DDBJ whole genome shotgun (WGS) entry which is preliminary data.</text>
</comment>
<keyword evidence="3" id="KW-1185">Reference proteome</keyword>
<name>A0ABN2GCT4_9ACTN</name>